<sequence>MTNPSAGLRAEFQPAIEQFIEDLTTFVSGAYLQEGEKELWDQPFDPAALTELRGILATLLDRVEGEAPEAFPVFLCATIEELYAFNDKHHGAVLEPEEYAELNDLFRGMARAAGVGEEGLHDLPVME</sequence>
<gene>
    <name evidence="1" type="ORF">CXB45_00650</name>
</gene>
<reference evidence="1 2" key="1">
    <citation type="submission" date="2017-12" db="EMBL/GenBank/DDBJ databases">
        <title>Corynebacterium mastitidis 16-1433 Genome.</title>
        <authorList>
            <person name="Gulvik C.A."/>
        </authorList>
    </citation>
    <scope>NUCLEOTIDE SEQUENCE [LARGE SCALE GENOMIC DNA]</scope>
    <source>
        <strain evidence="1 2">16-1433</strain>
    </source>
</reference>
<dbReference type="Proteomes" id="UP000233249">
    <property type="component" value="Unassembled WGS sequence"/>
</dbReference>
<evidence type="ECO:0000313" key="2">
    <source>
        <dbReference type="Proteomes" id="UP000233249"/>
    </source>
</evidence>
<accession>A0A2N0XAG4</accession>
<dbReference type="RefSeq" id="WP_101172723.1">
    <property type="nucleotide sequence ID" value="NZ_JAKRKB010000001.1"/>
</dbReference>
<dbReference type="AlphaFoldDB" id="A0A2N0XAG4"/>
<dbReference type="OrthoDB" id="4420002at2"/>
<organism evidence="1 2">
    <name type="scientific">Corynebacterium mastitidis</name>
    <dbReference type="NCBI Taxonomy" id="161890"/>
    <lineage>
        <taxon>Bacteria</taxon>
        <taxon>Bacillati</taxon>
        <taxon>Actinomycetota</taxon>
        <taxon>Actinomycetes</taxon>
        <taxon>Mycobacteriales</taxon>
        <taxon>Corynebacteriaceae</taxon>
        <taxon>Corynebacterium</taxon>
    </lineage>
</organism>
<dbReference type="EMBL" id="PJAF01000001">
    <property type="protein sequence ID" value="PKF69704.1"/>
    <property type="molecule type" value="Genomic_DNA"/>
</dbReference>
<proteinExistence type="predicted"/>
<protein>
    <submittedName>
        <fullName evidence="1">Uncharacterized protein</fullName>
    </submittedName>
</protein>
<comment type="caution">
    <text evidence="1">The sequence shown here is derived from an EMBL/GenBank/DDBJ whole genome shotgun (WGS) entry which is preliminary data.</text>
</comment>
<dbReference type="STRING" id="1121365.GCA_000375365_01665"/>
<evidence type="ECO:0000313" key="1">
    <source>
        <dbReference type="EMBL" id="PKF69704.1"/>
    </source>
</evidence>
<name>A0A2N0XAG4_9CORY</name>